<accession>A0AAN8LLS9</accession>
<dbReference type="EMBL" id="JAGTTL010000015">
    <property type="protein sequence ID" value="KAK6312224.1"/>
    <property type="molecule type" value="Genomic_DNA"/>
</dbReference>
<proteinExistence type="predicted"/>
<keyword evidence="3" id="KW-1185">Reference proteome</keyword>
<comment type="caution">
    <text evidence="2">The sequence shown here is derived from an EMBL/GenBank/DDBJ whole genome shotgun (WGS) entry which is preliminary data.</text>
</comment>
<evidence type="ECO:0000313" key="3">
    <source>
        <dbReference type="Proteomes" id="UP001356427"/>
    </source>
</evidence>
<dbReference type="Proteomes" id="UP001356427">
    <property type="component" value="Unassembled WGS sequence"/>
</dbReference>
<feature type="region of interest" description="Disordered" evidence="1">
    <location>
        <begin position="84"/>
        <end position="105"/>
    </location>
</feature>
<evidence type="ECO:0000256" key="1">
    <source>
        <dbReference type="SAM" id="MobiDB-lite"/>
    </source>
</evidence>
<dbReference type="AlphaFoldDB" id="A0AAN8LLS9"/>
<name>A0AAN8LLS9_9TELE</name>
<reference evidence="2 3" key="1">
    <citation type="submission" date="2021-04" db="EMBL/GenBank/DDBJ databases">
        <authorList>
            <person name="De Guttry C."/>
            <person name="Zahm M."/>
            <person name="Klopp C."/>
            <person name="Cabau C."/>
            <person name="Louis A."/>
            <person name="Berthelot C."/>
            <person name="Parey E."/>
            <person name="Roest Crollius H."/>
            <person name="Montfort J."/>
            <person name="Robinson-Rechavi M."/>
            <person name="Bucao C."/>
            <person name="Bouchez O."/>
            <person name="Gislard M."/>
            <person name="Lluch J."/>
            <person name="Milhes M."/>
            <person name="Lampietro C."/>
            <person name="Lopez Roques C."/>
            <person name="Donnadieu C."/>
            <person name="Braasch I."/>
            <person name="Desvignes T."/>
            <person name="Postlethwait J."/>
            <person name="Bobe J."/>
            <person name="Wedekind C."/>
            <person name="Guiguen Y."/>
        </authorList>
    </citation>
    <scope>NUCLEOTIDE SEQUENCE [LARGE SCALE GENOMIC DNA]</scope>
    <source>
        <strain evidence="2">Cs_M1</strain>
        <tissue evidence="2">Blood</tissue>
    </source>
</reference>
<gene>
    <name evidence="2" type="ORF">J4Q44_G00178880</name>
</gene>
<sequence length="105" mass="11988">MITIPFWACIHKDPQCRNANLGSVWLLNHNAQGLCRQGGRDPRSVLLPWAVSTKRLRVKHLVVSAENRDILLLLLWVNIKAMHEASSHNSPPPSQQIFRRPHELS</sequence>
<organism evidence="2 3">
    <name type="scientific">Coregonus suidteri</name>
    <dbReference type="NCBI Taxonomy" id="861788"/>
    <lineage>
        <taxon>Eukaryota</taxon>
        <taxon>Metazoa</taxon>
        <taxon>Chordata</taxon>
        <taxon>Craniata</taxon>
        <taxon>Vertebrata</taxon>
        <taxon>Euteleostomi</taxon>
        <taxon>Actinopterygii</taxon>
        <taxon>Neopterygii</taxon>
        <taxon>Teleostei</taxon>
        <taxon>Protacanthopterygii</taxon>
        <taxon>Salmoniformes</taxon>
        <taxon>Salmonidae</taxon>
        <taxon>Coregoninae</taxon>
        <taxon>Coregonus</taxon>
    </lineage>
</organism>
<evidence type="ECO:0000313" key="2">
    <source>
        <dbReference type="EMBL" id="KAK6312224.1"/>
    </source>
</evidence>
<protein>
    <submittedName>
        <fullName evidence="2">Uncharacterized protein</fullName>
    </submittedName>
</protein>